<gene>
    <name evidence="1" type="ORF">H6P81_014449</name>
</gene>
<sequence length="132" mass="15024">MTCSNGRLAIAFHESRGALHRRIEERRGNQVIGAVNIPKSNRADSLWAWLDEKLVMINRKMEVPEQSLPESYLRRTSNTSYRDVLLYRVQDSHPGQTRPEQSTIKPLTKHGCLSIVAQPANSLCSYGYARKT</sequence>
<name>A0AAV7EKV9_ARIFI</name>
<accession>A0AAV7EKV9</accession>
<proteinExistence type="predicted"/>
<evidence type="ECO:0000313" key="2">
    <source>
        <dbReference type="Proteomes" id="UP000825729"/>
    </source>
</evidence>
<dbReference type="Proteomes" id="UP000825729">
    <property type="component" value="Unassembled WGS sequence"/>
</dbReference>
<dbReference type="EMBL" id="JAINDJ010000005">
    <property type="protein sequence ID" value="KAG9448321.1"/>
    <property type="molecule type" value="Genomic_DNA"/>
</dbReference>
<reference evidence="1 2" key="1">
    <citation type="submission" date="2021-07" db="EMBL/GenBank/DDBJ databases">
        <title>The Aristolochia fimbriata genome: insights into angiosperm evolution, floral development and chemical biosynthesis.</title>
        <authorList>
            <person name="Jiao Y."/>
        </authorList>
    </citation>
    <scope>NUCLEOTIDE SEQUENCE [LARGE SCALE GENOMIC DNA]</scope>
    <source>
        <strain evidence="1">IBCAS-2021</strain>
        <tissue evidence="1">Leaf</tissue>
    </source>
</reference>
<protein>
    <submittedName>
        <fullName evidence="1">Uncharacterized protein</fullName>
    </submittedName>
</protein>
<dbReference type="AlphaFoldDB" id="A0AAV7EKV9"/>
<keyword evidence="2" id="KW-1185">Reference proteome</keyword>
<evidence type="ECO:0000313" key="1">
    <source>
        <dbReference type="EMBL" id="KAG9448321.1"/>
    </source>
</evidence>
<organism evidence="1 2">
    <name type="scientific">Aristolochia fimbriata</name>
    <name type="common">White veined hardy Dutchman's pipe vine</name>
    <dbReference type="NCBI Taxonomy" id="158543"/>
    <lineage>
        <taxon>Eukaryota</taxon>
        <taxon>Viridiplantae</taxon>
        <taxon>Streptophyta</taxon>
        <taxon>Embryophyta</taxon>
        <taxon>Tracheophyta</taxon>
        <taxon>Spermatophyta</taxon>
        <taxon>Magnoliopsida</taxon>
        <taxon>Magnoliidae</taxon>
        <taxon>Piperales</taxon>
        <taxon>Aristolochiaceae</taxon>
        <taxon>Aristolochia</taxon>
    </lineage>
</organism>
<comment type="caution">
    <text evidence="1">The sequence shown here is derived from an EMBL/GenBank/DDBJ whole genome shotgun (WGS) entry which is preliminary data.</text>
</comment>